<evidence type="ECO:0000313" key="10">
    <source>
        <dbReference type="Proteomes" id="UP000268033"/>
    </source>
</evidence>
<dbReference type="PANTHER" id="PTHR43702:SF12">
    <property type="entry name" value="N-ACETYL GLUCOSAMINE TRANSPORTER NAGP"/>
    <property type="match status" value="1"/>
</dbReference>
<keyword evidence="4" id="KW-1003">Cell membrane</keyword>
<feature type="transmembrane region" description="Helical" evidence="8">
    <location>
        <begin position="109"/>
        <end position="133"/>
    </location>
</feature>
<dbReference type="EMBL" id="RJUL01000001">
    <property type="protein sequence ID" value="ROQ30705.1"/>
    <property type="molecule type" value="Genomic_DNA"/>
</dbReference>
<dbReference type="SUPFAM" id="SSF103473">
    <property type="entry name" value="MFS general substrate transporter"/>
    <property type="match status" value="1"/>
</dbReference>
<comment type="function">
    <text evidence="1">Intake of glucose and galactose.</text>
</comment>
<dbReference type="PANTHER" id="PTHR43702">
    <property type="entry name" value="L-FUCOSE-PROTON SYMPORTER"/>
    <property type="match status" value="1"/>
</dbReference>
<feature type="transmembrane region" description="Helical" evidence="8">
    <location>
        <begin position="54"/>
        <end position="74"/>
    </location>
</feature>
<feature type="transmembrane region" description="Helical" evidence="8">
    <location>
        <begin position="199"/>
        <end position="221"/>
    </location>
</feature>
<keyword evidence="5 8" id="KW-0812">Transmembrane</keyword>
<evidence type="ECO:0000256" key="1">
    <source>
        <dbReference type="ARBA" id="ARBA00003321"/>
    </source>
</evidence>
<dbReference type="GO" id="GO:0055056">
    <property type="term" value="F:D-glucose transmembrane transporter activity"/>
    <property type="evidence" value="ECO:0007669"/>
    <property type="project" value="InterPro"/>
</dbReference>
<accession>A0A3N1PPM0</accession>
<dbReference type="Gene3D" id="1.20.1250.20">
    <property type="entry name" value="MFS general substrate transporter like domains"/>
    <property type="match status" value="2"/>
</dbReference>
<dbReference type="NCBIfam" id="TIGR01272">
    <property type="entry name" value="gluP"/>
    <property type="match status" value="1"/>
</dbReference>
<keyword evidence="6 8" id="KW-1133">Transmembrane helix</keyword>
<gene>
    <name evidence="9" type="ORF">EDC28_101394</name>
</gene>
<dbReference type="Proteomes" id="UP000268033">
    <property type="component" value="Unassembled WGS sequence"/>
</dbReference>
<dbReference type="InterPro" id="IPR005964">
    <property type="entry name" value="Glc/Gal_transptr_bac"/>
</dbReference>
<evidence type="ECO:0000256" key="5">
    <source>
        <dbReference type="ARBA" id="ARBA00022692"/>
    </source>
</evidence>
<comment type="similarity">
    <text evidence="3">Belongs to the major facilitator superfamily. FHS transporter (TC 2.A.1.7) family.</text>
</comment>
<feature type="transmembrane region" description="Helical" evidence="8">
    <location>
        <begin position="387"/>
        <end position="404"/>
    </location>
</feature>
<name>A0A3N1PPM0_9GAMM</name>
<dbReference type="GO" id="GO:0005886">
    <property type="term" value="C:plasma membrane"/>
    <property type="evidence" value="ECO:0007669"/>
    <property type="project" value="UniProtKB-SubCell"/>
</dbReference>
<evidence type="ECO:0000313" key="9">
    <source>
        <dbReference type="EMBL" id="ROQ30705.1"/>
    </source>
</evidence>
<comment type="caution">
    <text evidence="9">The sequence shown here is derived from an EMBL/GenBank/DDBJ whole genome shotgun (WGS) entry which is preliminary data.</text>
</comment>
<dbReference type="STRING" id="584787.GCA_001247655_03708"/>
<dbReference type="Pfam" id="PF07690">
    <property type="entry name" value="MFS_1"/>
    <property type="match status" value="1"/>
</dbReference>
<evidence type="ECO:0000256" key="3">
    <source>
        <dbReference type="ARBA" id="ARBA00009120"/>
    </source>
</evidence>
<keyword evidence="7 8" id="KW-0472">Membrane</keyword>
<evidence type="ECO:0000256" key="2">
    <source>
        <dbReference type="ARBA" id="ARBA00004429"/>
    </source>
</evidence>
<evidence type="ECO:0000256" key="6">
    <source>
        <dbReference type="ARBA" id="ARBA00022989"/>
    </source>
</evidence>
<feature type="transmembrane region" description="Helical" evidence="8">
    <location>
        <begin position="281"/>
        <end position="303"/>
    </location>
</feature>
<reference evidence="9 10" key="1">
    <citation type="submission" date="2018-11" db="EMBL/GenBank/DDBJ databases">
        <title>Genomic Encyclopedia of Type Strains, Phase IV (KMG-IV): sequencing the most valuable type-strain genomes for metagenomic binning, comparative biology and taxonomic classification.</title>
        <authorList>
            <person name="Goeker M."/>
        </authorList>
    </citation>
    <scope>NUCLEOTIDE SEQUENCE [LARGE SCALE GENOMIC DNA]</scope>
    <source>
        <strain evidence="9 10">DSM 21945</strain>
    </source>
</reference>
<feature type="transmembrane region" description="Helical" evidence="8">
    <location>
        <begin position="310"/>
        <end position="329"/>
    </location>
</feature>
<comment type="subcellular location">
    <subcellularLocation>
        <location evidence="2">Cell inner membrane</location>
        <topology evidence="2">Multi-pass membrane protein</topology>
    </subcellularLocation>
</comment>
<feature type="transmembrane region" description="Helical" evidence="8">
    <location>
        <begin position="86"/>
        <end position="103"/>
    </location>
</feature>
<protein>
    <submittedName>
        <fullName evidence="9">Glucose/galactose transporter</fullName>
    </submittedName>
</protein>
<sequence length="440" mass="46809">METTMSASEQQRSSLMPMAIIGTLFFIFGFITWLNGALIPFLQIVCDLSSTQSLFVAFSFYIAYTVMALPMAWLLERTGYKKGMSLGLAFIAIGCLGFIPAALEQTFAIFLLSQFVVGTGLTILQTASNPYIVHIGPQQSAAARISVMGLLNKGAGVAAPLIFTALVLGDFEGITAKTVAEMAPAARIEHIQALSHGLIAPYLGMAIALAVLAVALKFSPLPELQIESSQEELKNQGGKSSVLQFPQLVLGAITLFFYVGVEVIAGDTIGLLGSKLGVANATSLTSFTMAFMVMGYLLGLVLIPRLISQAKALAISAVLGLVLALSVVMSDPGHQWVSALVWGWLGLPLLPNTVALVALLGFANALVWPAVWPLALEGLGKFTARGSALLIMGIAGGAVLPLLYGVLSDLMSNQRAYLLMLPCYLFIFYFAVAGHKKRRW</sequence>
<feature type="transmembrane region" description="Helical" evidence="8">
    <location>
        <begin position="15"/>
        <end position="34"/>
    </location>
</feature>
<feature type="transmembrane region" description="Helical" evidence="8">
    <location>
        <begin position="416"/>
        <end position="434"/>
    </location>
</feature>
<dbReference type="CDD" id="cd17394">
    <property type="entry name" value="MFS_FucP_like"/>
    <property type="match status" value="1"/>
</dbReference>
<organism evidence="9 10">
    <name type="scientific">Gallaecimonas pentaromativorans</name>
    <dbReference type="NCBI Taxonomy" id="584787"/>
    <lineage>
        <taxon>Bacteria</taxon>
        <taxon>Pseudomonadati</taxon>
        <taxon>Pseudomonadota</taxon>
        <taxon>Gammaproteobacteria</taxon>
        <taxon>Enterobacterales</taxon>
        <taxon>Gallaecimonadaceae</taxon>
        <taxon>Gallaecimonas</taxon>
    </lineage>
</organism>
<dbReference type="GO" id="GO:1904659">
    <property type="term" value="P:D-glucose transmembrane transport"/>
    <property type="evidence" value="ECO:0007669"/>
    <property type="project" value="InterPro"/>
</dbReference>
<proteinExistence type="inferred from homology"/>
<evidence type="ECO:0000256" key="7">
    <source>
        <dbReference type="ARBA" id="ARBA00023136"/>
    </source>
</evidence>
<evidence type="ECO:0000256" key="4">
    <source>
        <dbReference type="ARBA" id="ARBA00022475"/>
    </source>
</evidence>
<keyword evidence="10" id="KW-1185">Reference proteome</keyword>
<feature type="transmembrane region" description="Helical" evidence="8">
    <location>
        <begin position="349"/>
        <end position="375"/>
    </location>
</feature>
<dbReference type="InterPro" id="IPR036259">
    <property type="entry name" value="MFS_trans_sf"/>
</dbReference>
<evidence type="ECO:0000256" key="8">
    <source>
        <dbReference type="SAM" id="Phobius"/>
    </source>
</evidence>
<feature type="transmembrane region" description="Helical" evidence="8">
    <location>
        <begin position="242"/>
        <end position="261"/>
    </location>
</feature>
<dbReference type="InterPro" id="IPR011701">
    <property type="entry name" value="MFS"/>
</dbReference>
<feature type="transmembrane region" description="Helical" evidence="8">
    <location>
        <begin position="145"/>
        <end position="168"/>
    </location>
</feature>
<dbReference type="InterPro" id="IPR050375">
    <property type="entry name" value="MFS_TsgA-like"/>
</dbReference>
<dbReference type="GO" id="GO:0005354">
    <property type="term" value="F:galactose transmembrane transporter activity"/>
    <property type="evidence" value="ECO:0007669"/>
    <property type="project" value="InterPro"/>
</dbReference>
<dbReference type="AlphaFoldDB" id="A0A3N1PPM0"/>